<keyword evidence="1" id="KW-0732">Signal</keyword>
<proteinExistence type="predicted"/>
<dbReference type="Proteomes" id="UP000305041">
    <property type="component" value="Unassembled WGS sequence"/>
</dbReference>
<name>A0ABY2URY1_9RHOB</name>
<reference evidence="2 3" key="1">
    <citation type="submission" date="2019-05" db="EMBL/GenBank/DDBJ databases">
        <title>Draft genome sequence of Pelagicola sp. DSW4-44.</title>
        <authorList>
            <person name="Oh J."/>
        </authorList>
    </citation>
    <scope>NUCLEOTIDE SEQUENCE [LARGE SCALE GENOMIC DNA]</scope>
    <source>
        <strain evidence="2 3">DSW4-44</strain>
    </source>
</reference>
<sequence>MIKRFATSLFVLFAATSALAGELIFEHFARVSDGSISTKISVEDGYLVVKEDFDRRCYTRGQARHIKVKIELQSIGSIEASVQNGTGTLSIHPKQSILSRGKLIRVINGKDCGGRSYTPYSGRSELILWPTLEISKDAAEAIRSKLDSL</sequence>
<organism evidence="2 3">
    <name type="scientific">Parasedimentitalea maritima</name>
    <dbReference type="NCBI Taxonomy" id="2578117"/>
    <lineage>
        <taxon>Bacteria</taxon>
        <taxon>Pseudomonadati</taxon>
        <taxon>Pseudomonadota</taxon>
        <taxon>Alphaproteobacteria</taxon>
        <taxon>Rhodobacterales</taxon>
        <taxon>Paracoccaceae</taxon>
        <taxon>Parasedimentitalea</taxon>
    </lineage>
</organism>
<comment type="caution">
    <text evidence="2">The sequence shown here is derived from an EMBL/GenBank/DDBJ whole genome shotgun (WGS) entry which is preliminary data.</text>
</comment>
<keyword evidence="3" id="KW-1185">Reference proteome</keyword>
<evidence type="ECO:0000313" key="2">
    <source>
        <dbReference type="EMBL" id="TLP57556.1"/>
    </source>
</evidence>
<accession>A0ABY2URY1</accession>
<evidence type="ECO:0000256" key="1">
    <source>
        <dbReference type="SAM" id="SignalP"/>
    </source>
</evidence>
<feature type="signal peptide" evidence="1">
    <location>
        <begin position="1"/>
        <end position="20"/>
    </location>
</feature>
<feature type="chain" id="PRO_5045582025" description="FecR protein domain-containing protein" evidence="1">
    <location>
        <begin position="21"/>
        <end position="149"/>
    </location>
</feature>
<evidence type="ECO:0000313" key="3">
    <source>
        <dbReference type="Proteomes" id="UP000305041"/>
    </source>
</evidence>
<gene>
    <name evidence="2" type="ORF">FEE96_19450</name>
</gene>
<dbReference type="RefSeq" id="WP_138164787.1">
    <property type="nucleotide sequence ID" value="NZ_VAUA01000011.1"/>
</dbReference>
<dbReference type="EMBL" id="VAUA01000011">
    <property type="protein sequence ID" value="TLP57556.1"/>
    <property type="molecule type" value="Genomic_DNA"/>
</dbReference>
<protein>
    <recommendedName>
        <fullName evidence="4">FecR protein domain-containing protein</fullName>
    </recommendedName>
</protein>
<evidence type="ECO:0008006" key="4">
    <source>
        <dbReference type="Google" id="ProtNLM"/>
    </source>
</evidence>